<evidence type="ECO:0000313" key="4">
    <source>
        <dbReference type="Proteomes" id="UP000184501"/>
    </source>
</evidence>
<feature type="region of interest" description="Disordered" evidence="2">
    <location>
        <begin position="1"/>
        <end position="21"/>
    </location>
</feature>
<sequence length="116" mass="12716">MDNGFRVDSEQVRGHTGPVGGFAGRAHVAAEAGATLTDLNDAYGLFCIPFGSMLKPAQQRGADALKECAELLDQTVEDLRKVADRYQEAEEREARRMAEILDRLESARPAPDVREV</sequence>
<organism evidence="3 4">
    <name type="scientific">Streptoalloteichus hindustanus</name>
    <dbReference type="NCBI Taxonomy" id="2017"/>
    <lineage>
        <taxon>Bacteria</taxon>
        <taxon>Bacillati</taxon>
        <taxon>Actinomycetota</taxon>
        <taxon>Actinomycetes</taxon>
        <taxon>Pseudonocardiales</taxon>
        <taxon>Pseudonocardiaceae</taxon>
        <taxon>Streptoalloteichus</taxon>
    </lineage>
</organism>
<dbReference type="AlphaFoldDB" id="A0A1M5ESF2"/>
<evidence type="ECO:0000256" key="1">
    <source>
        <dbReference type="SAM" id="Coils"/>
    </source>
</evidence>
<keyword evidence="1" id="KW-0175">Coiled coil</keyword>
<dbReference type="EMBL" id="FQVN01000005">
    <property type="protein sequence ID" value="SHF82149.1"/>
    <property type="molecule type" value="Genomic_DNA"/>
</dbReference>
<dbReference type="STRING" id="2017.SAMN05444320_105114"/>
<feature type="compositionally biased region" description="Basic and acidic residues" evidence="2">
    <location>
        <begin position="1"/>
        <end position="13"/>
    </location>
</feature>
<feature type="coiled-coil region" evidence="1">
    <location>
        <begin position="69"/>
        <end position="107"/>
    </location>
</feature>
<dbReference type="InterPro" id="IPR022536">
    <property type="entry name" value="EspC"/>
</dbReference>
<keyword evidence="4" id="KW-1185">Reference proteome</keyword>
<dbReference type="RefSeq" id="WP_073484133.1">
    <property type="nucleotide sequence ID" value="NZ_FQVN01000005.1"/>
</dbReference>
<reference evidence="3 4" key="1">
    <citation type="submission" date="2016-11" db="EMBL/GenBank/DDBJ databases">
        <authorList>
            <person name="Jaros S."/>
            <person name="Januszkiewicz K."/>
            <person name="Wedrychowicz H."/>
        </authorList>
    </citation>
    <scope>NUCLEOTIDE SEQUENCE [LARGE SCALE GENOMIC DNA]</scope>
    <source>
        <strain evidence="3 4">DSM 44523</strain>
    </source>
</reference>
<evidence type="ECO:0000313" key="3">
    <source>
        <dbReference type="EMBL" id="SHF82149.1"/>
    </source>
</evidence>
<name>A0A1M5ESF2_STRHI</name>
<accession>A0A1M5ESF2</accession>
<dbReference type="OrthoDB" id="3557316at2"/>
<evidence type="ECO:0000256" key="2">
    <source>
        <dbReference type="SAM" id="MobiDB-lite"/>
    </source>
</evidence>
<protein>
    <submittedName>
        <fullName evidence="3">Uncharacterized conserved protein YukE</fullName>
    </submittedName>
</protein>
<gene>
    <name evidence="3" type="ORF">SAMN05444320_105114</name>
</gene>
<proteinExistence type="predicted"/>
<dbReference type="GO" id="GO:0009306">
    <property type="term" value="P:protein secretion"/>
    <property type="evidence" value="ECO:0007669"/>
    <property type="project" value="InterPro"/>
</dbReference>
<dbReference type="Pfam" id="PF10824">
    <property type="entry name" value="T7SS_ESX_EspC"/>
    <property type="match status" value="1"/>
</dbReference>
<dbReference type="Proteomes" id="UP000184501">
    <property type="component" value="Unassembled WGS sequence"/>
</dbReference>